<dbReference type="EMBL" id="JAUZQC010000010">
    <property type="protein sequence ID" value="KAK5865007.1"/>
    <property type="molecule type" value="Genomic_DNA"/>
</dbReference>
<evidence type="ECO:0000313" key="3">
    <source>
        <dbReference type="Proteomes" id="UP001346869"/>
    </source>
</evidence>
<sequence length="73" mass="7787">MPQPATHLKKHCSALNALVLTVESQAGGRALGQGDLSLAPNCDQPRQHHRSRGVGIKGPLENLKQTNQPRSNG</sequence>
<name>A0AAN7XQM0_ELEMC</name>
<evidence type="ECO:0000313" key="2">
    <source>
        <dbReference type="EMBL" id="KAK5865007.1"/>
    </source>
</evidence>
<gene>
    <name evidence="2" type="ORF">PBY51_016203</name>
</gene>
<proteinExistence type="predicted"/>
<protein>
    <submittedName>
        <fullName evidence="2">Uncharacterized protein</fullName>
    </submittedName>
</protein>
<keyword evidence="3" id="KW-1185">Reference proteome</keyword>
<feature type="compositionally biased region" description="Polar residues" evidence="1">
    <location>
        <begin position="63"/>
        <end position="73"/>
    </location>
</feature>
<dbReference type="Proteomes" id="UP001346869">
    <property type="component" value="Unassembled WGS sequence"/>
</dbReference>
<reference evidence="2 3" key="1">
    <citation type="journal article" date="2023" name="Genes (Basel)">
        <title>Chromosome-Level Genome Assembly and Circadian Gene Repertoire of the Patagonia Blennie Eleginops maclovinus-The Closest Ancestral Proxy of Antarctic Cryonotothenioids.</title>
        <authorList>
            <person name="Cheng C.C."/>
            <person name="Rivera-Colon A.G."/>
            <person name="Minhas B.F."/>
            <person name="Wilson L."/>
            <person name="Rayamajhi N."/>
            <person name="Vargas-Chacoff L."/>
            <person name="Catchen J.M."/>
        </authorList>
    </citation>
    <scope>NUCLEOTIDE SEQUENCE [LARGE SCALE GENOMIC DNA]</scope>
    <source>
        <strain evidence="2">JMC-PN-2008</strain>
    </source>
</reference>
<organism evidence="2 3">
    <name type="scientific">Eleginops maclovinus</name>
    <name type="common">Patagonian blennie</name>
    <name type="synonym">Eleginus maclovinus</name>
    <dbReference type="NCBI Taxonomy" id="56733"/>
    <lineage>
        <taxon>Eukaryota</taxon>
        <taxon>Metazoa</taxon>
        <taxon>Chordata</taxon>
        <taxon>Craniata</taxon>
        <taxon>Vertebrata</taxon>
        <taxon>Euteleostomi</taxon>
        <taxon>Actinopterygii</taxon>
        <taxon>Neopterygii</taxon>
        <taxon>Teleostei</taxon>
        <taxon>Neoteleostei</taxon>
        <taxon>Acanthomorphata</taxon>
        <taxon>Eupercaria</taxon>
        <taxon>Perciformes</taxon>
        <taxon>Notothenioidei</taxon>
        <taxon>Eleginopidae</taxon>
        <taxon>Eleginops</taxon>
    </lineage>
</organism>
<evidence type="ECO:0000256" key="1">
    <source>
        <dbReference type="SAM" id="MobiDB-lite"/>
    </source>
</evidence>
<accession>A0AAN7XQM0</accession>
<feature type="region of interest" description="Disordered" evidence="1">
    <location>
        <begin position="30"/>
        <end position="73"/>
    </location>
</feature>
<dbReference type="AlphaFoldDB" id="A0AAN7XQM0"/>
<reference evidence="2 3" key="2">
    <citation type="journal article" date="2023" name="Mol. Biol. Evol.">
        <title>Genomics of Secondarily Temperate Adaptation in the Only Non-Antarctic Icefish.</title>
        <authorList>
            <person name="Rivera-Colon A.G."/>
            <person name="Rayamajhi N."/>
            <person name="Minhas B.F."/>
            <person name="Madrigal G."/>
            <person name="Bilyk K.T."/>
            <person name="Yoon V."/>
            <person name="Hune M."/>
            <person name="Gregory S."/>
            <person name="Cheng C.H.C."/>
            <person name="Catchen J.M."/>
        </authorList>
    </citation>
    <scope>NUCLEOTIDE SEQUENCE [LARGE SCALE GENOMIC DNA]</scope>
    <source>
        <strain evidence="2">JMC-PN-2008</strain>
    </source>
</reference>
<comment type="caution">
    <text evidence="2">The sequence shown here is derived from an EMBL/GenBank/DDBJ whole genome shotgun (WGS) entry which is preliminary data.</text>
</comment>